<dbReference type="Proteomes" id="UP001195196">
    <property type="component" value="Unassembled WGS sequence"/>
</dbReference>
<gene>
    <name evidence="1" type="ORF">JTZ10_16590</name>
</gene>
<sequence>MTDLASTLDESSRAEIPELLDHLDTIVDTLQTAGFTRLSDTEVDDAGVRIEQAIARLTYTGNQQIVEADQR</sequence>
<comment type="caution">
    <text evidence="1">The sequence shown here is derived from an EMBL/GenBank/DDBJ whole genome shotgun (WGS) entry which is preliminary data.</text>
</comment>
<organism evidence="1 2">
    <name type="scientific">Gordonia rubripertincta</name>
    <name type="common">Rhodococcus corallinus</name>
    <dbReference type="NCBI Taxonomy" id="36822"/>
    <lineage>
        <taxon>Bacteria</taxon>
        <taxon>Bacillati</taxon>
        <taxon>Actinomycetota</taxon>
        <taxon>Actinomycetes</taxon>
        <taxon>Mycobacteriales</taxon>
        <taxon>Gordoniaceae</taxon>
        <taxon>Gordonia</taxon>
    </lineage>
</organism>
<keyword evidence="1" id="KW-0255">Endonuclease</keyword>
<protein>
    <submittedName>
        <fullName evidence="1">HNH endonuclease</fullName>
    </submittedName>
</protein>
<evidence type="ECO:0000313" key="1">
    <source>
        <dbReference type="EMBL" id="MBM7279369.1"/>
    </source>
</evidence>
<dbReference type="AlphaFoldDB" id="A0AAW4G855"/>
<keyword evidence="1" id="KW-0378">Hydrolase</keyword>
<feature type="non-terminal residue" evidence="1">
    <location>
        <position position="71"/>
    </location>
</feature>
<reference evidence="1" key="1">
    <citation type="submission" date="2021-02" db="EMBL/GenBank/DDBJ databases">
        <title>Taxonomy, biology and ecology of Rhodococcus bacteria occurring in California pistachio and other woody hosts as revealed by genome sequence analyses.</title>
        <authorList>
            <person name="Riely B."/>
            <person name="Gai Y."/>
        </authorList>
    </citation>
    <scope>NUCLEOTIDE SEQUENCE</scope>
    <source>
        <strain evidence="1">BP-295</strain>
    </source>
</reference>
<proteinExistence type="predicted"/>
<keyword evidence="1" id="KW-0540">Nuclease</keyword>
<dbReference type="GO" id="GO:0004519">
    <property type="term" value="F:endonuclease activity"/>
    <property type="evidence" value="ECO:0007669"/>
    <property type="project" value="UniProtKB-KW"/>
</dbReference>
<evidence type="ECO:0000313" key="2">
    <source>
        <dbReference type="Proteomes" id="UP001195196"/>
    </source>
</evidence>
<name>A0AAW4G855_GORRU</name>
<accession>A0AAW4G855</accession>
<dbReference type="EMBL" id="JAFFGU010000007">
    <property type="protein sequence ID" value="MBM7279369.1"/>
    <property type="molecule type" value="Genomic_DNA"/>
</dbReference>